<gene>
    <name evidence="7" type="ORF">NBH00_16460</name>
</gene>
<evidence type="ECO:0000313" key="8">
    <source>
        <dbReference type="Proteomes" id="UP001056035"/>
    </source>
</evidence>
<dbReference type="PANTHER" id="PTHR42839:SF2">
    <property type="entry name" value="ISOCHORISMATE SYNTHASE ENTC"/>
    <property type="match status" value="1"/>
</dbReference>
<dbReference type="NCBIfam" id="TIGR00543">
    <property type="entry name" value="isochor_syn"/>
    <property type="match status" value="1"/>
</dbReference>
<evidence type="ECO:0000313" key="7">
    <source>
        <dbReference type="EMBL" id="UTI62945.1"/>
    </source>
</evidence>
<protein>
    <recommendedName>
        <fullName evidence="3">isochorismate synthase</fullName>
        <ecNumber evidence="3">5.4.4.2</ecNumber>
    </recommendedName>
    <alternativeName>
        <fullName evidence="5">Isochorismate mutase</fullName>
    </alternativeName>
</protein>
<keyword evidence="4 7" id="KW-0413">Isomerase</keyword>
<dbReference type="SUPFAM" id="SSF56322">
    <property type="entry name" value="ADC synthase"/>
    <property type="match status" value="1"/>
</dbReference>
<dbReference type="Proteomes" id="UP001056035">
    <property type="component" value="Chromosome"/>
</dbReference>
<dbReference type="InterPro" id="IPR015890">
    <property type="entry name" value="Chorismate_C"/>
</dbReference>
<evidence type="ECO:0000259" key="6">
    <source>
        <dbReference type="Pfam" id="PF00425"/>
    </source>
</evidence>
<evidence type="ECO:0000256" key="3">
    <source>
        <dbReference type="ARBA" id="ARBA00012824"/>
    </source>
</evidence>
<dbReference type="EC" id="5.4.4.2" evidence="3"/>
<dbReference type="RefSeq" id="WP_254569680.1">
    <property type="nucleotide sequence ID" value="NZ_CP098502.1"/>
</dbReference>
<feature type="domain" description="Chorismate-utilising enzyme C-terminal" evidence="6">
    <location>
        <begin position="218"/>
        <end position="470"/>
    </location>
</feature>
<organism evidence="7 8">
    <name type="scientific">Paraconexibacter antarcticus</name>
    <dbReference type="NCBI Taxonomy" id="2949664"/>
    <lineage>
        <taxon>Bacteria</taxon>
        <taxon>Bacillati</taxon>
        <taxon>Actinomycetota</taxon>
        <taxon>Thermoleophilia</taxon>
        <taxon>Solirubrobacterales</taxon>
        <taxon>Paraconexibacteraceae</taxon>
        <taxon>Paraconexibacter</taxon>
    </lineage>
</organism>
<reference evidence="7 8" key="1">
    <citation type="submission" date="2022-06" db="EMBL/GenBank/DDBJ databases">
        <title>Paraconexibacter antarcticus.</title>
        <authorList>
            <person name="Kim C.S."/>
        </authorList>
    </citation>
    <scope>NUCLEOTIDE SEQUENCE [LARGE SCALE GENOMIC DNA]</scope>
    <source>
        <strain evidence="7 8">02-257</strain>
    </source>
</reference>
<keyword evidence="8" id="KW-1185">Reference proteome</keyword>
<proteinExistence type="inferred from homology"/>
<dbReference type="InterPro" id="IPR005801">
    <property type="entry name" value="ADC_synthase"/>
</dbReference>
<dbReference type="InterPro" id="IPR004561">
    <property type="entry name" value="IsoChor_synthase"/>
</dbReference>
<dbReference type="GO" id="GO:0008909">
    <property type="term" value="F:isochorismate synthase activity"/>
    <property type="evidence" value="ECO:0007669"/>
    <property type="project" value="UniProtKB-EC"/>
</dbReference>
<evidence type="ECO:0000256" key="4">
    <source>
        <dbReference type="ARBA" id="ARBA00023235"/>
    </source>
</evidence>
<accession>A0ABY5DM07</accession>
<evidence type="ECO:0000256" key="1">
    <source>
        <dbReference type="ARBA" id="ARBA00000799"/>
    </source>
</evidence>
<comment type="catalytic activity">
    <reaction evidence="1">
        <text>chorismate = isochorismate</text>
        <dbReference type="Rhea" id="RHEA:18985"/>
        <dbReference type="ChEBI" id="CHEBI:29748"/>
        <dbReference type="ChEBI" id="CHEBI:29780"/>
        <dbReference type="EC" id="5.4.4.2"/>
    </reaction>
</comment>
<dbReference type="Gene3D" id="3.60.120.10">
    <property type="entry name" value="Anthranilate synthase"/>
    <property type="match status" value="1"/>
</dbReference>
<comment type="similarity">
    <text evidence="2">Belongs to the isochorismate synthase family.</text>
</comment>
<sequence>MAVASQTASPFALSADDRARLLRRLQAAARRAAGKGGGPVLAAVSVRVDATVDPAGTVVASRRDGEPWFVMEQPDRDGSAVAALGCIRALEAGGPDRFSVVARRWREILATACVDPPAGPRGSGPVAVGGFAFADRGGTVPHWAGYAPASLHVPEVGLARRGDEVWMTLGAMVGRDDDPAALLDHLVGRTEALVSRPLPLLDPDPVGRHQVVGAMPPEHYVGAVARAVERIRAGRLDKIVLAREVQVHASSPHEAAAVLGVLREAFPSCYLFCVGRGDSTFIAASPELLIRRDGLRAGTLALAGSTRRSADPAVDDHLGEQLLQSAKDRGEQKIVTTRIVRALRPHSVWVTAADEPEVVRMANIQHLATPIRAQLASPVPAVELAGLLHPTPAVGGEPLAVAAPMIPELEGLDRGWYAGPVGWTDAHEDGEFCVALRSALLTGPVARCFAGVGVVADSDPAAELAETEIKLQALLPVLAL</sequence>
<evidence type="ECO:0000256" key="2">
    <source>
        <dbReference type="ARBA" id="ARBA00005297"/>
    </source>
</evidence>
<dbReference type="PANTHER" id="PTHR42839">
    <property type="entry name" value="ISOCHORISMATE SYNTHASE ENTC"/>
    <property type="match status" value="1"/>
</dbReference>
<dbReference type="Pfam" id="PF00425">
    <property type="entry name" value="Chorismate_bind"/>
    <property type="match status" value="1"/>
</dbReference>
<dbReference type="EMBL" id="CP098502">
    <property type="protein sequence ID" value="UTI62945.1"/>
    <property type="molecule type" value="Genomic_DNA"/>
</dbReference>
<evidence type="ECO:0000256" key="5">
    <source>
        <dbReference type="ARBA" id="ARBA00041564"/>
    </source>
</evidence>
<name>A0ABY5DM07_9ACTN</name>